<sequence length="252" mass="26920">MALAPCRWNPMNWKAKVSQPSRNLREKEVSLDPLPMDAGTSVRDPIPPSSVSSDGALFVPDNSVSDSDFGPWLLVSRRRGQPRSRGGGARTPNVNVGTAAAPSNDDRSSRGVPVRGTRGGLRGGSSGRRPSPRPTLHDSPSLQNTVLSANPYTPDIVDPSVALSITPWDPNTLHPEAPRDPSTSTMLPSPVISHSTLENPPTDTLPRTPTHTAKEMLTRRHPSPPPVLLTTSSANPSIKPHSPNPEHSKLVS</sequence>
<proteinExistence type="predicted"/>
<reference evidence="3" key="1">
    <citation type="submission" date="2025-08" db="UniProtKB">
        <authorList>
            <consortium name="RefSeq"/>
        </authorList>
    </citation>
    <scope>IDENTIFICATION</scope>
</reference>
<feature type="region of interest" description="Disordered" evidence="1">
    <location>
        <begin position="1"/>
        <end position="252"/>
    </location>
</feature>
<feature type="compositionally biased region" description="Polar residues" evidence="1">
    <location>
        <begin position="138"/>
        <end position="151"/>
    </location>
</feature>
<gene>
    <name evidence="3" type="primary">LOC120277710</name>
</gene>
<accession>A0AB40CK99</accession>
<protein>
    <submittedName>
        <fullName evidence="3">Cadherin-related family member 5-like</fullName>
    </submittedName>
</protein>
<name>A0AB40CK99_DIOCR</name>
<dbReference type="RefSeq" id="XP_039140497.1">
    <property type="nucleotide sequence ID" value="XM_039284563.1"/>
</dbReference>
<dbReference type="Proteomes" id="UP001515500">
    <property type="component" value="Chromosome 15"/>
</dbReference>
<keyword evidence="2" id="KW-1185">Reference proteome</keyword>
<evidence type="ECO:0000256" key="1">
    <source>
        <dbReference type="SAM" id="MobiDB-lite"/>
    </source>
</evidence>
<evidence type="ECO:0000313" key="3">
    <source>
        <dbReference type="RefSeq" id="XP_039140497.1"/>
    </source>
</evidence>
<feature type="compositionally biased region" description="Gly residues" evidence="1">
    <location>
        <begin position="117"/>
        <end position="126"/>
    </location>
</feature>
<dbReference type="AlphaFoldDB" id="A0AB40CK99"/>
<dbReference type="GeneID" id="120277710"/>
<organism evidence="2 3">
    <name type="scientific">Dioscorea cayennensis subsp. rotundata</name>
    <name type="common">White Guinea yam</name>
    <name type="synonym">Dioscorea rotundata</name>
    <dbReference type="NCBI Taxonomy" id="55577"/>
    <lineage>
        <taxon>Eukaryota</taxon>
        <taxon>Viridiplantae</taxon>
        <taxon>Streptophyta</taxon>
        <taxon>Embryophyta</taxon>
        <taxon>Tracheophyta</taxon>
        <taxon>Spermatophyta</taxon>
        <taxon>Magnoliopsida</taxon>
        <taxon>Liliopsida</taxon>
        <taxon>Dioscoreales</taxon>
        <taxon>Dioscoreaceae</taxon>
        <taxon>Dioscorea</taxon>
    </lineage>
</organism>
<evidence type="ECO:0000313" key="2">
    <source>
        <dbReference type="Proteomes" id="UP001515500"/>
    </source>
</evidence>
<feature type="compositionally biased region" description="Polar residues" evidence="1">
    <location>
        <begin position="181"/>
        <end position="211"/>
    </location>
</feature>